<evidence type="ECO:0000313" key="2">
    <source>
        <dbReference type="EMBL" id="CEG40203.1"/>
    </source>
</evidence>
<proteinExistence type="predicted"/>
<sequence>MQQFIIKKKSNRNSSQQSSQKRMRLSPTLTTFASRSILSVLPRPRPQKKIEASLSVLESPSCQPTSATAKKNTQKLEELRRSYLGDIVMVIQELKVILTYCPESACSNAPVPPLVILKLVRTIETLEKLQTLLLMNPARVQRVSLAQLEIVEHQITVHLLPLATLLRSFEGEGNFDCELPEDKVTCKMEPSWDHQYDTESPRSLSGTSVAPMFRQDWRFLSIALSLQL</sequence>
<dbReference type="EMBL" id="CCYD01000468">
    <property type="protein sequence ID" value="CEG40203.1"/>
    <property type="molecule type" value="Genomic_DNA"/>
</dbReference>
<feature type="compositionally biased region" description="Basic residues" evidence="1">
    <location>
        <begin position="1"/>
        <end position="11"/>
    </location>
</feature>
<feature type="region of interest" description="Disordered" evidence="1">
    <location>
        <begin position="1"/>
        <end position="26"/>
    </location>
</feature>
<protein>
    <submittedName>
        <fullName evidence="2">Uncharacterized protein</fullName>
    </submittedName>
</protein>
<dbReference type="Proteomes" id="UP000054928">
    <property type="component" value="Unassembled WGS sequence"/>
</dbReference>
<name>A0A0N7L514_PLAHL</name>
<reference evidence="3" key="1">
    <citation type="submission" date="2014-09" db="EMBL/GenBank/DDBJ databases">
        <authorList>
            <person name="Sharma Rahul"/>
            <person name="Thines Marco"/>
        </authorList>
    </citation>
    <scope>NUCLEOTIDE SEQUENCE [LARGE SCALE GENOMIC DNA]</scope>
</reference>
<accession>A0A0N7L514</accession>
<organism evidence="2 3">
    <name type="scientific">Plasmopara halstedii</name>
    <name type="common">Downy mildew of sunflower</name>
    <dbReference type="NCBI Taxonomy" id="4781"/>
    <lineage>
        <taxon>Eukaryota</taxon>
        <taxon>Sar</taxon>
        <taxon>Stramenopiles</taxon>
        <taxon>Oomycota</taxon>
        <taxon>Peronosporomycetes</taxon>
        <taxon>Peronosporales</taxon>
        <taxon>Peronosporaceae</taxon>
        <taxon>Plasmopara</taxon>
    </lineage>
</organism>
<evidence type="ECO:0000256" key="1">
    <source>
        <dbReference type="SAM" id="MobiDB-lite"/>
    </source>
</evidence>
<keyword evidence="3" id="KW-1185">Reference proteome</keyword>
<dbReference type="GeneID" id="36405470"/>
<dbReference type="RefSeq" id="XP_024576572.1">
    <property type="nucleotide sequence ID" value="XM_024725835.1"/>
</dbReference>
<dbReference type="OMA" id="ESACSNA"/>
<evidence type="ECO:0000313" key="3">
    <source>
        <dbReference type="Proteomes" id="UP000054928"/>
    </source>
</evidence>
<dbReference type="AlphaFoldDB" id="A0A0N7L514"/>
<dbReference type="OrthoDB" id="166258at2759"/>